<gene>
    <name evidence="3" type="ORF">AWC16_04695</name>
</gene>
<dbReference type="AlphaFoldDB" id="A0A1X1YQV9"/>
<feature type="transmembrane region" description="Helical" evidence="2">
    <location>
        <begin position="58"/>
        <end position="81"/>
    </location>
</feature>
<dbReference type="OrthoDB" id="4640675at2"/>
<dbReference type="EMBL" id="LQPG01000008">
    <property type="protein sequence ID" value="ORW13464.1"/>
    <property type="molecule type" value="Genomic_DNA"/>
</dbReference>
<feature type="transmembrane region" description="Helical" evidence="2">
    <location>
        <begin position="129"/>
        <end position="148"/>
    </location>
</feature>
<accession>A0A1X1YQV9</accession>
<evidence type="ECO:0000256" key="2">
    <source>
        <dbReference type="SAM" id="Phobius"/>
    </source>
</evidence>
<name>A0A1X1YQV9_9MYCO</name>
<feature type="transmembrane region" description="Helical" evidence="2">
    <location>
        <begin position="101"/>
        <end position="122"/>
    </location>
</feature>
<comment type="caution">
    <text evidence="3">The sequence shown here is derived from an EMBL/GenBank/DDBJ whole genome shotgun (WGS) entry which is preliminary data.</text>
</comment>
<keyword evidence="2" id="KW-0812">Transmembrane</keyword>
<keyword evidence="2" id="KW-0472">Membrane</keyword>
<keyword evidence="4" id="KW-1185">Reference proteome</keyword>
<dbReference type="Proteomes" id="UP000193866">
    <property type="component" value="Unassembled WGS sequence"/>
</dbReference>
<keyword evidence="2" id="KW-1133">Transmembrane helix</keyword>
<evidence type="ECO:0000313" key="3">
    <source>
        <dbReference type="EMBL" id="ORW13464.1"/>
    </source>
</evidence>
<dbReference type="RefSeq" id="WP_085263347.1">
    <property type="nucleotide sequence ID" value="NZ_JACKVG010000007.1"/>
</dbReference>
<evidence type="ECO:0000256" key="1">
    <source>
        <dbReference type="SAM" id="MobiDB-lite"/>
    </source>
</evidence>
<sequence>MTDRHHPFTGANPSSPSGTGPASRIIRRAPTGAIPIVTGVQRVPPAIQPFDAPRPRPAWLPSAGMAISACVFALVGCWATSVVSTDLMAAWWHTDRLFCVAVGFLTLVFAGTTVSGVIMLLLRRPLGRYLVVVGAVIALLTYGSLFLAGARVPWIVHAIPVIQVATVVAVLHPSTRRWLLGA</sequence>
<proteinExistence type="predicted"/>
<feature type="compositionally biased region" description="Polar residues" evidence="1">
    <location>
        <begin position="11"/>
        <end position="20"/>
    </location>
</feature>
<organism evidence="3 4">
    <name type="scientific">Mycolicibacter longobardus</name>
    <dbReference type="NCBI Taxonomy" id="1108812"/>
    <lineage>
        <taxon>Bacteria</taxon>
        <taxon>Bacillati</taxon>
        <taxon>Actinomycetota</taxon>
        <taxon>Actinomycetes</taxon>
        <taxon>Mycobacteriales</taxon>
        <taxon>Mycobacteriaceae</taxon>
        <taxon>Mycolicibacter</taxon>
    </lineage>
</organism>
<feature type="region of interest" description="Disordered" evidence="1">
    <location>
        <begin position="1"/>
        <end position="24"/>
    </location>
</feature>
<reference evidence="3 4" key="1">
    <citation type="submission" date="2016-01" db="EMBL/GenBank/DDBJ databases">
        <title>The new phylogeny of the genus Mycobacterium.</title>
        <authorList>
            <person name="Tarcisio F."/>
            <person name="Conor M."/>
            <person name="Antonella G."/>
            <person name="Elisabetta G."/>
            <person name="Giulia F.S."/>
            <person name="Sara T."/>
            <person name="Anna F."/>
            <person name="Clotilde B."/>
            <person name="Roberto B."/>
            <person name="Veronica D.S."/>
            <person name="Fabio R."/>
            <person name="Monica P."/>
            <person name="Olivier J."/>
            <person name="Enrico T."/>
            <person name="Nicola S."/>
        </authorList>
    </citation>
    <scope>NUCLEOTIDE SEQUENCE [LARGE SCALE GENOMIC DNA]</scope>
    <source>
        <strain evidence="3 4">DSM 45394</strain>
    </source>
</reference>
<evidence type="ECO:0000313" key="4">
    <source>
        <dbReference type="Proteomes" id="UP000193866"/>
    </source>
</evidence>
<protein>
    <submittedName>
        <fullName evidence="3">Uncharacterized protein</fullName>
    </submittedName>
</protein>
<feature type="transmembrane region" description="Helical" evidence="2">
    <location>
        <begin position="154"/>
        <end position="171"/>
    </location>
</feature>
<dbReference type="STRING" id="1108812.AWC16_04695"/>